<proteinExistence type="predicted"/>
<dbReference type="AlphaFoldDB" id="A0A8H6G452"/>
<evidence type="ECO:0000256" key="1">
    <source>
        <dbReference type="SAM" id="MobiDB-lite"/>
    </source>
</evidence>
<sequence length="635" mass="72855">MQAYLLLDIEEDTISIVPFDIKDRIVRRMRLKHNLLVFDWAEWIPYHKLNDFGFVHRHYVTAFDVQSAQVSFTWLPQWKATFRSEWKLHYLGFPLSAQDCWFSDHSTTHYTIYIRQTNRSVWGENEPIESLLIWNISQPSSYRPSNDPSGSSQDSLGPRLVKKLSYVDLDFLTIRQRDTPFLRKIALDGSACVYFFEEGCNHERGSHVGHGYGAGRRNPREVYWERIVGIPVLGLGSSWEDRLGRDSTFTHQWQHTDSKCADPSTPKRATCWRYDGMGPGIRNQVVHDESAGIKYSVIQRTIGLPEIWVSGDSHSWSAIIDLQRIQWRWKQIDGDERYLVIQSNEELHVQPHTLETESERTISSEEDNSQLLDAFLESCTETAPTRLAPANAVSVNTFNSTILTLPLSIIRKILRNLLTSSTPLILQHDFITIPRGYRTHVEPKVLQVCKVFHTVGVPILYGENTFTTSSPATSFDFDEHLLSLSGSKRQMITDIKLEIDWADKLWAKFPLVARALVELKGLLKLEIAIVGKEEMVEKKRTASIEKDANLKIMITCSQTSPSKDKGAHQRAPATDRADSRMKREGPAADVMLKAEMKMLKDLVIGIKRLKFFRLLGFRHESFARCLEEHVLVGHH</sequence>
<accession>A0A8H6G452</accession>
<feature type="compositionally biased region" description="Basic and acidic residues" evidence="1">
    <location>
        <begin position="562"/>
        <end position="584"/>
    </location>
</feature>
<keyword evidence="3" id="KW-1185">Reference proteome</keyword>
<dbReference type="EMBL" id="JACCJC010000004">
    <property type="protein sequence ID" value="KAF6240171.1"/>
    <property type="molecule type" value="Genomic_DNA"/>
</dbReference>
<evidence type="ECO:0000313" key="3">
    <source>
        <dbReference type="Proteomes" id="UP000578531"/>
    </source>
</evidence>
<feature type="region of interest" description="Disordered" evidence="1">
    <location>
        <begin position="559"/>
        <end position="584"/>
    </location>
</feature>
<dbReference type="OrthoDB" id="5414648at2759"/>
<evidence type="ECO:0000313" key="2">
    <source>
        <dbReference type="EMBL" id="KAF6240171.1"/>
    </source>
</evidence>
<comment type="caution">
    <text evidence="2">The sequence shown here is derived from an EMBL/GenBank/DDBJ whole genome shotgun (WGS) entry which is preliminary data.</text>
</comment>
<protein>
    <submittedName>
        <fullName evidence="2">Uncharacterized protein</fullName>
    </submittedName>
</protein>
<dbReference type="Proteomes" id="UP000578531">
    <property type="component" value="Unassembled WGS sequence"/>
</dbReference>
<reference evidence="2 3" key="1">
    <citation type="journal article" date="2020" name="Genomics">
        <title>Complete, high-quality genomes from long-read metagenomic sequencing of two wolf lichen thalli reveals enigmatic genome architecture.</title>
        <authorList>
            <person name="McKenzie S.K."/>
            <person name="Walston R.F."/>
            <person name="Allen J.L."/>
        </authorList>
    </citation>
    <scope>NUCLEOTIDE SEQUENCE [LARGE SCALE GENOMIC DNA]</scope>
    <source>
        <strain evidence="2">WasteWater2</strain>
    </source>
</reference>
<organism evidence="2 3">
    <name type="scientific">Letharia columbiana</name>
    <dbReference type="NCBI Taxonomy" id="112416"/>
    <lineage>
        <taxon>Eukaryota</taxon>
        <taxon>Fungi</taxon>
        <taxon>Dikarya</taxon>
        <taxon>Ascomycota</taxon>
        <taxon>Pezizomycotina</taxon>
        <taxon>Lecanoromycetes</taxon>
        <taxon>OSLEUM clade</taxon>
        <taxon>Lecanoromycetidae</taxon>
        <taxon>Lecanorales</taxon>
        <taxon>Lecanorineae</taxon>
        <taxon>Parmeliaceae</taxon>
        <taxon>Letharia</taxon>
    </lineage>
</organism>
<dbReference type="RefSeq" id="XP_037169440.1">
    <property type="nucleotide sequence ID" value="XM_037303718.1"/>
</dbReference>
<dbReference type="GeneID" id="59283455"/>
<gene>
    <name evidence="2" type="ORF">HO173_001781</name>
</gene>
<name>A0A8H6G452_9LECA</name>